<accession>A0A0C9ZLH3</accession>
<feature type="region of interest" description="Disordered" evidence="1">
    <location>
        <begin position="89"/>
        <end position="142"/>
    </location>
</feature>
<proteinExistence type="predicted"/>
<evidence type="ECO:0000313" key="3">
    <source>
        <dbReference type="Proteomes" id="UP000054018"/>
    </source>
</evidence>
<organism evidence="2 3">
    <name type="scientific">Pisolithus microcarpus 441</name>
    <dbReference type="NCBI Taxonomy" id="765257"/>
    <lineage>
        <taxon>Eukaryota</taxon>
        <taxon>Fungi</taxon>
        <taxon>Dikarya</taxon>
        <taxon>Basidiomycota</taxon>
        <taxon>Agaricomycotina</taxon>
        <taxon>Agaricomycetes</taxon>
        <taxon>Agaricomycetidae</taxon>
        <taxon>Boletales</taxon>
        <taxon>Sclerodermatineae</taxon>
        <taxon>Pisolithaceae</taxon>
        <taxon>Pisolithus</taxon>
    </lineage>
</organism>
<dbReference type="Proteomes" id="UP000054018">
    <property type="component" value="Unassembled WGS sequence"/>
</dbReference>
<reference evidence="3" key="2">
    <citation type="submission" date="2015-01" db="EMBL/GenBank/DDBJ databases">
        <title>Evolutionary Origins and Diversification of the Mycorrhizal Mutualists.</title>
        <authorList>
            <consortium name="DOE Joint Genome Institute"/>
            <consortium name="Mycorrhizal Genomics Consortium"/>
            <person name="Kohler A."/>
            <person name="Kuo A."/>
            <person name="Nagy L.G."/>
            <person name="Floudas D."/>
            <person name="Copeland A."/>
            <person name="Barry K.W."/>
            <person name="Cichocki N."/>
            <person name="Veneault-Fourrey C."/>
            <person name="LaButti K."/>
            <person name="Lindquist E.A."/>
            <person name="Lipzen A."/>
            <person name="Lundell T."/>
            <person name="Morin E."/>
            <person name="Murat C."/>
            <person name="Riley R."/>
            <person name="Ohm R."/>
            <person name="Sun H."/>
            <person name="Tunlid A."/>
            <person name="Henrissat B."/>
            <person name="Grigoriev I.V."/>
            <person name="Hibbett D.S."/>
            <person name="Martin F."/>
        </authorList>
    </citation>
    <scope>NUCLEOTIDE SEQUENCE [LARGE SCALE GENOMIC DNA]</scope>
    <source>
        <strain evidence="3">441</strain>
    </source>
</reference>
<evidence type="ECO:0000313" key="2">
    <source>
        <dbReference type="EMBL" id="KIK30296.1"/>
    </source>
</evidence>
<keyword evidence="3" id="KW-1185">Reference proteome</keyword>
<dbReference type="EMBL" id="KN833687">
    <property type="protein sequence ID" value="KIK30296.1"/>
    <property type="molecule type" value="Genomic_DNA"/>
</dbReference>
<reference evidence="2 3" key="1">
    <citation type="submission" date="2014-04" db="EMBL/GenBank/DDBJ databases">
        <authorList>
            <consortium name="DOE Joint Genome Institute"/>
            <person name="Kuo A."/>
            <person name="Kohler A."/>
            <person name="Costa M.D."/>
            <person name="Nagy L.G."/>
            <person name="Floudas D."/>
            <person name="Copeland A."/>
            <person name="Barry K.W."/>
            <person name="Cichocki N."/>
            <person name="Veneault-Fourrey C."/>
            <person name="LaButti K."/>
            <person name="Lindquist E.A."/>
            <person name="Lipzen A."/>
            <person name="Lundell T."/>
            <person name="Morin E."/>
            <person name="Murat C."/>
            <person name="Sun H."/>
            <person name="Tunlid A."/>
            <person name="Henrissat B."/>
            <person name="Grigoriev I.V."/>
            <person name="Hibbett D.S."/>
            <person name="Martin F."/>
            <person name="Nordberg H.P."/>
            <person name="Cantor M.N."/>
            <person name="Hua S.X."/>
        </authorList>
    </citation>
    <scope>NUCLEOTIDE SEQUENCE [LARGE SCALE GENOMIC DNA]</scope>
    <source>
        <strain evidence="2 3">441</strain>
    </source>
</reference>
<dbReference type="AlphaFoldDB" id="A0A0C9ZLH3"/>
<feature type="compositionally biased region" description="Basic and acidic residues" evidence="1">
    <location>
        <begin position="128"/>
        <end position="142"/>
    </location>
</feature>
<dbReference type="HOGENOM" id="CLU_1816552_0_0_1"/>
<dbReference type="STRING" id="765257.A0A0C9ZLH3"/>
<sequence length="142" mass="15818">MDVLARGSMCILINLILQPGFQHSAFTLRMEGRLDNSHHIKKHIPCGELVELLGKALLYGEVEAHWKEDGLANNCRIRLSLLERHACSFDSDEQPHPPTQPNGRSSSLAVIGDTKNKRKSATPSSDSEDGHVKKLARREDEV</sequence>
<evidence type="ECO:0000256" key="1">
    <source>
        <dbReference type="SAM" id="MobiDB-lite"/>
    </source>
</evidence>
<dbReference type="Gene3D" id="1.20.960.30">
    <property type="match status" value="1"/>
</dbReference>
<dbReference type="OrthoDB" id="1367865at2759"/>
<gene>
    <name evidence="2" type="ORF">PISMIDRAFT_392169</name>
</gene>
<protein>
    <submittedName>
        <fullName evidence="2">Uncharacterized protein</fullName>
    </submittedName>
</protein>
<name>A0A0C9ZLH3_9AGAM</name>